<dbReference type="InterPro" id="IPR051314">
    <property type="entry name" value="AAA_ATPase_RarA/MGS1/WRNIP1"/>
</dbReference>
<dbReference type="Gene3D" id="3.40.50.300">
    <property type="entry name" value="P-loop containing nucleotide triphosphate hydrolases"/>
    <property type="match status" value="1"/>
</dbReference>
<dbReference type="Gene3D" id="1.20.272.10">
    <property type="match status" value="1"/>
</dbReference>
<evidence type="ECO:0000256" key="2">
    <source>
        <dbReference type="ARBA" id="ARBA00022741"/>
    </source>
</evidence>
<evidence type="ECO:0000259" key="4">
    <source>
        <dbReference type="SMART" id="SM00382"/>
    </source>
</evidence>
<dbReference type="PANTHER" id="PTHR13779:SF7">
    <property type="entry name" value="ATPASE WRNIP1"/>
    <property type="match status" value="1"/>
</dbReference>
<dbReference type="Gene3D" id="1.10.3710.10">
    <property type="entry name" value="DNA polymerase III clamp loader subunits, C-terminal domain"/>
    <property type="match status" value="1"/>
</dbReference>
<dbReference type="CDD" id="cd18139">
    <property type="entry name" value="HLD_clamp_RarA"/>
    <property type="match status" value="1"/>
</dbReference>
<dbReference type="Pfam" id="PF12002">
    <property type="entry name" value="MgsA_C"/>
    <property type="match status" value="1"/>
</dbReference>
<protein>
    <submittedName>
        <fullName evidence="5">ATPase</fullName>
    </submittedName>
</protein>
<dbReference type="Gene3D" id="1.10.8.60">
    <property type="match status" value="1"/>
</dbReference>
<comment type="similarity">
    <text evidence="1">Belongs to the AAA ATPase family. RarA/MGS1/WRNIP1 subfamily.</text>
</comment>
<keyword evidence="2" id="KW-0547">Nucleotide-binding</keyword>
<dbReference type="InterPro" id="IPR003593">
    <property type="entry name" value="AAA+_ATPase"/>
</dbReference>
<dbReference type="Pfam" id="PF16193">
    <property type="entry name" value="AAA_assoc_2"/>
    <property type="match status" value="1"/>
</dbReference>
<dbReference type="InterPro" id="IPR008921">
    <property type="entry name" value="DNA_pol3_clamp-load_cplx_C"/>
</dbReference>
<keyword evidence="6" id="KW-1185">Reference proteome</keyword>
<dbReference type="Proteomes" id="UP001519273">
    <property type="component" value="Unassembled WGS sequence"/>
</dbReference>
<dbReference type="RefSeq" id="WP_209844219.1">
    <property type="nucleotide sequence ID" value="NZ_CBCRVE010000001.1"/>
</dbReference>
<gene>
    <name evidence="5" type="ORF">J2Z20_000034</name>
</gene>
<dbReference type="SMART" id="SM00382">
    <property type="entry name" value="AAA"/>
    <property type="match status" value="1"/>
</dbReference>
<keyword evidence="3" id="KW-0067">ATP-binding</keyword>
<dbReference type="InterPro" id="IPR003959">
    <property type="entry name" value="ATPase_AAA_core"/>
</dbReference>
<accession>A0ABS4GY33</accession>
<dbReference type="InterPro" id="IPR027417">
    <property type="entry name" value="P-loop_NTPase"/>
</dbReference>
<dbReference type="Pfam" id="PF00004">
    <property type="entry name" value="AAA"/>
    <property type="match status" value="1"/>
</dbReference>
<feature type="domain" description="AAA+ ATPase" evidence="4">
    <location>
        <begin position="48"/>
        <end position="165"/>
    </location>
</feature>
<evidence type="ECO:0000256" key="3">
    <source>
        <dbReference type="ARBA" id="ARBA00022840"/>
    </source>
</evidence>
<name>A0ABS4GY33_9BACL</name>
<reference evidence="5 6" key="1">
    <citation type="submission" date="2021-03" db="EMBL/GenBank/DDBJ databases">
        <title>Genomic Encyclopedia of Type Strains, Phase IV (KMG-IV): sequencing the most valuable type-strain genomes for metagenomic binning, comparative biology and taxonomic classification.</title>
        <authorList>
            <person name="Goeker M."/>
        </authorList>
    </citation>
    <scope>NUCLEOTIDE SEQUENCE [LARGE SCALE GENOMIC DNA]</scope>
    <source>
        <strain evidence="5 6">DSM 23491</strain>
    </source>
</reference>
<proteinExistence type="inferred from homology"/>
<evidence type="ECO:0000313" key="5">
    <source>
        <dbReference type="EMBL" id="MBP1935173.1"/>
    </source>
</evidence>
<dbReference type="PANTHER" id="PTHR13779">
    <property type="entry name" value="WERNER HELICASE-INTERACTING PROTEIN 1 FAMILY MEMBER"/>
    <property type="match status" value="1"/>
</dbReference>
<dbReference type="SUPFAM" id="SSF52540">
    <property type="entry name" value="P-loop containing nucleoside triphosphate hydrolases"/>
    <property type="match status" value="1"/>
</dbReference>
<comment type="caution">
    <text evidence="5">The sequence shown here is derived from an EMBL/GenBank/DDBJ whole genome shotgun (WGS) entry which is preliminary data.</text>
</comment>
<dbReference type="CDD" id="cd00009">
    <property type="entry name" value="AAA"/>
    <property type="match status" value="1"/>
</dbReference>
<dbReference type="EMBL" id="JAGGKP010000001">
    <property type="protein sequence ID" value="MBP1935173.1"/>
    <property type="molecule type" value="Genomic_DNA"/>
</dbReference>
<dbReference type="InterPro" id="IPR032423">
    <property type="entry name" value="AAA_assoc_2"/>
</dbReference>
<sequence length="420" mass="46802">MDLFDYTQTNEHQPLPERMRPRNLEEFFGQKHILGEGKILRRLIENDKLTSIILQGPPSTGKTSLATIISQLTDANFIKLNGVNLTIADLRDAISRAKDDLSMYGKKTILFIDEIHAMKSNVQEALLPVVEDGTFILIGATTESVAHDIIPPLISRCRVYHFVPLEPEEHKQIIQLALTDPKKGLGGKYKLTDEALDYLVDISNGDVRNSLIALETAAYSLYDSDTIDLELIKESYESRINSITTTDFYDMTSAFCKCLRGGQSDGAMYWMARMLYSGVDPLYIARRIVVHATEDVGMANPTALQVALAAKEAVQFVGMPEARMALAQAAIFVCESPKSNSVYKAINSALDLVKSTKAYEVPKDITDGSKTYVNPINEPHGRKMEYLPPELKNVKFYKPQNSGVEAKIYSRHQGVNETNS</sequence>
<organism evidence="5 6">
    <name type="scientific">Paenibacillus sediminis</name>
    <dbReference type="NCBI Taxonomy" id="664909"/>
    <lineage>
        <taxon>Bacteria</taxon>
        <taxon>Bacillati</taxon>
        <taxon>Bacillota</taxon>
        <taxon>Bacilli</taxon>
        <taxon>Bacillales</taxon>
        <taxon>Paenibacillaceae</taxon>
        <taxon>Paenibacillus</taxon>
    </lineage>
</organism>
<dbReference type="SUPFAM" id="SSF48019">
    <property type="entry name" value="post-AAA+ oligomerization domain-like"/>
    <property type="match status" value="1"/>
</dbReference>
<dbReference type="InterPro" id="IPR021886">
    <property type="entry name" value="MgsA_C"/>
</dbReference>
<evidence type="ECO:0000313" key="6">
    <source>
        <dbReference type="Proteomes" id="UP001519273"/>
    </source>
</evidence>
<evidence type="ECO:0000256" key="1">
    <source>
        <dbReference type="ARBA" id="ARBA00008959"/>
    </source>
</evidence>